<sequence>MKPMTRSPHPWFTTGRQETTCTHTGGTGVGRALGRGFFALGVGLTCTSEHQKMDKCFREEHPELTAEERNNKVIETATVRTGSQVAASTVAGAAVGSLLPVGGTTVDLAVGFGVGLLMGADPDGDDKSVGDNFADAGEAARNVGKNFSTSTKGLFGG</sequence>
<reference evidence="1 2" key="1">
    <citation type="submission" date="2018-11" db="EMBL/GenBank/DDBJ databases">
        <title>Genomes From Bacteria Associated with the Canine Oral Cavity: a Test Case for Automated Genome-Based Taxonomic Assignment.</title>
        <authorList>
            <person name="Coil D.A."/>
            <person name="Jospin G."/>
            <person name="Darling A.E."/>
            <person name="Wallis C."/>
            <person name="Davis I.J."/>
            <person name="Harris S."/>
            <person name="Eisen J.A."/>
            <person name="Holcombe L.J."/>
            <person name="O'Flynn C."/>
        </authorList>
    </citation>
    <scope>NUCLEOTIDE SEQUENCE [LARGE SCALE GENOMIC DNA]</scope>
    <source>
        <strain evidence="1 2">OH887_COT-365</strain>
    </source>
</reference>
<dbReference type="EMBL" id="RQZG01000005">
    <property type="protein sequence ID" value="RRD05732.1"/>
    <property type="molecule type" value="Genomic_DNA"/>
</dbReference>
<gene>
    <name evidence="1" type="ORF">EII34_05845</name>
</gene>
<organism evidence="1 2">
    <name type="scientific">Arachnia propionica</name>
    <dbReference type="NCBI Taxonomy" id="1750"/>
    <lineage>
        <taxon>Bacteria</taxon>
        <taxon>Bacillati</taxon>
        <taxon>Actinomycetota</taxon>
        <taxon>Actinomycetes</taxon>
        <taxon>Propionibacteriales</taxon>
        <taxon>Propionibacteriaceae</taxon>
        <taxon>Arachnia</taxon>
    </lineage>
</organism>
<name>A0A3P1T8G2_9ACTN</name>
<dbReference type="Proteomes" id="UP000280819">
    <property type="component" value="Unassembled WGS sequence"/>
</dbReference>
<protein>
    <submittedName>
        <fullName evidence="1">Uncharacterized protein</fullName>
    </submittedName>
</protein>
<accession>A0A3P1T8G2</accession>
<dbReference type="RefSeq" id="WP_124843878.1">
    <property type="nucleotide sequence ID" value="NZ_RQZG01000005.1"/>
</dbReference>
<evidence type="ECO:0000313" key="2">
    <source>
        <dbReference type="Proteomes" id="UP000280819"/>
    </source>
</evidence>
<dbReference type="AlphaFoldDB" id="A0A3P1T8G2"/>
<evidence type="ECO:0000313" key="1">
    <source>
        <dbReference type="EMBL" id="RRD05732.1"/>
    </source>
</evidence>
<comment type="caution">
    <text evidence="1">The sequence shown here is derived from an EMBL/GenBank/DDBJ whole genome shotgun (WGS) entry which is preliminary data.</text>
</comment>
<proteinExistence type="predicted"/>